<protein>
    <recommendedName>
        <fullName evidence="3">Outer membrane protein beta-barrel domain-containing protein</fullName>
    </recommendedName>
</protein>
<gene>
    <name evidence="1" type="ORF">SAMN03080601_03126</name>
</gene>
<evidence type="ECO:0008006" key="3">
    <source>
        <dbReference type="Google" id="ProtNLM"/>
    </source>
</evidence>
<sequence>MNRIILSVLLLVFSLVIKGQDKIITNNNRAIEAVVIEQTPRFVSYKWFGMDNSPLFTVKTRQLERIEYRNGVVDYLGNLNPRRQKPLGVSAGVLMTVSGIRTDFYILSLDYFITPQIKVVLNTGESFYSANESHFTVGGQYHLNHKNSQTRLTPYIGALYGSEFGDAIAQFPLGINYIFPFGLDLSMSLSQQIKIKNNYQYTLLGLSLGWRFGVRN</sequence>
<dbReference type="RefSeq" id="WP_079558796.1">
    <property type="nucleotide sequence ID" value="NZ_CP021904.1"/>
</dbReference>
<keyword evidence="2" id="KW-1185">Reference proteome</keyword>
<evidence type="ECO:0000313" key="2">
    <source>
        <dbReference type="Proteomes" id="UP000191055"/>
    </source>
</evidence>
<evidence type="ECO:0000313" key="1">
    <source>
        <dbReference type="EMBL" id="SKC23841.1"/>
    </source>
</evidence>
<dbReference type="Proteomes" id="UP000191055">
    <property type="component" value="Unassembled WGS sequence"/>
</dbReference>
<proteinExistence type="predicted"/>
<organism evidence="1 2">
    <name type="scientific">Alkalitalea saponilacus</name>
    <dbReference type="NCBI Taxonomy" id="889453"/>
    <lineage>
        <taxon>Bacteria</taxon>
        <taxon>Pseudomonadati</taxon>
        <taxon>Bacteroidota</taxon>
        <taxon>Bacteroidia</taxon>
        <taxon>Marinilabiliales</taxon>
        <taxon>Marinilabiliaceae</taxon>
        <taxon>Alkalitalea</taxon>
    </lineage>
</organism>
<dbReference type="AlphaFoldDB" id="A0A1T5HTI5"/>
<dbReference type="EMBL" id="FUYV01000022">
    <property type="protein sequence ID" value="SKC23841.1"/>
    <property type="molecule type" value="Genomic_DNA"/>
</dbReference>
<dbReference type="KEGG" id="asx:CDL62_04960"/>
<accession>A0A1T5HTI5</accession>
<name>A0A1T5HTI5_9BACT</name>
<dbReference type="STRING" id="889453.SAMN03080601_03126"/>
<reference evidence="1 2" key="1">
    <citation type="submission" date="2017-02" db="EMBL/GenBank/DDBJ databases">
        <authorList>
            <person name="Peterson S.W."/>
        </authorList>
    </citation>
    <scope>NUCLEOTIDE SEQUENCE [LARGE SCALE GENOMIC DNA]</scope>
    <source>
        <strain evidence="1 2">DSM 24412</strain>
    </source>
</reference>